<keyword evidence="3" id="KW-0547">Nucleotide-binding</keyword>
<dbReference type="Gene3D" id="3.40.50.300">
    <property type="entry name" value="P-loop containing nucleotide triphosphate hydrolases"/>
    <property type="match status" value="1"/>
</dbReference>
<reference evidence="7" key="1">
    <citation type="submission" date="2017-02" db="EMBL/GenBank/DDBJ databases">
        <authorList>
            <person name="Varghese N."/>
            <person name="Submissions S."/>
        </authorList>
    </citation>
    <scope>NUCLEOTIDE SEQUENCE [LARGE SCALE GENOMIC DNA]</scope>
    <source>
        <strain evidence="7">DSM 19608</strain>
    </source>
</reference>
<dbReference type="GO" id="GO:0055085">
    <property type="term" value="P:transmembrane transport"/>
    <property type="evidence" value="ECO:0007669"/>
    <property type="project" value="UniProtKB-ARBA"/>
</dbReference>
<dbReference type="CDD" id="cd03257">
    <property type="entry name" value="ABC_NikE_OppD_transporters"/>
    <property type="match status" value="1"/>
</dbReference>
<keyword evidence="7" id="KW-1185">Reference proteome</keyword>
<dbReference type="AlphaFoldDB" id="A0A1T4L4E3"/>
<dbReference type="STRING" id="1123491.SAMN02745782_00476"/>
<evidence type="ECO:0000256" key="3">
    <source>
        <dbReference type="ARBA" id="ARBA00022741"/>
    </source>
</evidence>
<evidence type="ECO:0000313" key="6">
    <source>
        <dbReference type="EMBL" id="SJZ49584.1"/>
    </source>
</evidence>
<dbReference type="OrthoDB" id="9784450at2"/>
<dbReference type="GO" id="GO:0005524">
    <property type="term" value="F:ATP binding"/>
    <property type="evidence" value="ECO:0007669"/>
    <property type="project" value="UniProtKB-KW"/>
</dbReference>
<organism evidence="6 7">
    <name type="scientific">Vibrio cincinnatiensis DSM 19608</name>
    <dbReference type="NCBI Taxonomy" id="1123491"/>
    <lineage>
        <taxon>Bacteria</taxon>
        <taxon>Pseudomonadati</taxon>
        <taxon>Pseudomonadota</taxon>
        <taxon>Gammaproteobacteria</taxon>
        <taxon>Vibrionales</taxon>
        <taxon>Vibrionaceae</taxon>
        <taxon>Vibrio</taxon>
    </lineage>
</organism>
<dbReference type="SMART" id="SM00382">
    <property type="entry name" value="AAA"/>
    <property type="match status" value="1"/>
</dbReference>
<dbReference type="InterPro" id="IPR003593">
    <property type="entry name" value="AAA+_ATPase"/>
</dbReference>
<dbReference type="Pfam" id="PF00005">
    <property type="entry name" value="ABC_tran"/>
    <property type="match status" value="1"/>
</dbReference>
<feature type="domain" description="ABC transporter" evidence="5">
    <location>
        <begin position="3"/>
        <end position="243"/>
    </location>
</feature>
<accession>A0A1T4L4E3</accession>
<name>A0A1T4L4E3_VIBCI</name>
<dbReference type="PANTHER" id="PTHR43776:SF7">
    <property type="entry name" value="D,D-DIPEPTIDE TRANSPORT ATP-BINDING PROTEIN DDPF-RELATED"/>
    <property type="match status" value="1"/>
</dbReference>
<dbReference type="InterPro" id="IPR027417">
    <property type="entry name" value="P-loop_NTPase"/>
</dbReference>
<dbReference type="SUPFAM" id="SSF52540">
    <property type="entry name" value="P-loop containing nucleoside triphosphate hydrolases"/>
    <property type="match status" value="1"/>
</dbReference>
<evidence type="ECO:0000259" key="5">
    <source>
        <dbReference type="PROSITE" id="PS50893"/>
    </source>
</evidence>
<evidence type="ECO:0000313" key="7">
    <source>
        <dbReference type="Proteomes" id="UP000190834"/>
    </source>
</evidence>
<dbReference type="InterPro" id="IPR050319">
    <property type="entry name" value="ABC_transp_ATP-bind"/>
</dbReference>
<dbReference type="Proteomes" id="UP000190834">
    <property type="component" value="Unassembled WGS sequence"/>
</dbReference>
<dbReference type="GeneID" id="70583308"/>
<keyword evidence="4 6" id="KW-0067">ATP-binding</keyword>
<evidence type="ECO:0000256" key="4">
    <source>
        <dbReference type="ARBA" id="ARBA00022840"/>
    </source>
</evidence>
<evidence type="ECO:0000256" key="1">
    <source>
        <dbReference type="ARBA" id="ARBA00005417"/>
    </source>
</evidence>
<comment type="similarity">
    <text evidence="1">Belongs to the ABC transporter superfamily.</text>
</comment>
<protein>
    <submittedName>
        <fullName evidence="6">Nickel transport system ATP-binding protein</fullName>
    </submittedName>
</protein>
<sequence>MLIEVKNITKAFKSDDSWLFSKYQQVLNGVSITVNEGECVGVVGESGSGKSTLGKVILGLESADSGEVIFGESMASLPTHQALSVVFQDYNTSVNPRLTVREIISEPLIRDKLTQSEREALLVKLLNEVGLTADMLDRYPYHLSGGQLQRVCIARAVAPNPKFILLDEAVSSLDVSVQVQILNLLQKLKQERNISYLFITHDIAVASFLCDRLMFFKDGQVIERVEEMRNLKHVQDPYTKELLDAAGYLELPFESEFLSV</sequence>
<dbReference type="PROSITE" id="PS00211">
    <property type="entry name" value="ABC_TRANSPORTER_1"/>
    <property type="match status" value="1"/>
</dbReference>
<dbReference type="PROSITE" id="PS50893">
    <property type="entry name" value="ABC_TRANSPORTER_2"/>
    <property type="match status" value="1"/>
</dbReference>
<dbReference type="RefSeq" id="WP_078924883.1">
    <property type="nucleotide sequence ID" value="NZ_FUXB01000002.1"/>
</dbReference>
<evidence type="ECO:0000256" key="2">
    <source>
        <dbReference type="ARBA" id="ARBA00022448"/>
    </source>
</evidence>
<dbReference type="EMBL" id="FUXB01000002">
    <property type="protein sequence ID" value="SJZ49584.1"/>
    <property type="molecule type" value="Genomic_DNA"/>
</dbReference>
<dbReference type="GO" id="GO:0016887">
    <property type="term" value="F:ATP hydrolysis activity"/>
    <property type="evidence" value="ECO:0007669"/>
    <property type="project" value="InterPro"/>
</dbReference>
<dbReference type="PANTHER" id="PTHR43776">
    <property type="entry name" value="TRANSPORT ATP-BINDING PROTEIN"/>
    <property type="match status" value="1"/>
</dbReference>
<gene>
    <name evidence="6" type="ORF">SAMN02745782_00476</name>
</gene>
<dbReference type="InterPro" id="IPR017871">
    <property type="entry name" value="ABC_transporter-like_CS"/>
</dbReference>
<proteinExistence type="inferred from homology"/>
<keyword evidence="2" id="KW-0813">Transport</keyword>
<dbReference type="InterPro" id="IPR003439">
    <property type="entry name" value="ABC_transporter-like_ATP-bd"/>
</dbReference>